<keyword evidence="2" id="KW-1185">Reference proteome</keyword>
<dbReference type="AlphaFoldDB" id="A0A0R0D4R6"/>
<dbReference type="PATRIC" id="fig|336566.3.peg.1291"/>
<proteinExistence type="predicted"/>
<evidence type="ECO:0000313" key="1">
    <source>
        <dbReference type="EMBL" id="KRG76523.1"/>
    </source>
</evidence>
<evidence type="ECO:0008006" key="3">
    <source>
        <dbReference type="Google" id="ProtNLM"/>
    </source>
</evidence>
<comment type="caution">
    <text evidence="1">The sequence shown here is derived from an EMBL/GenBank/DDBJ whole genome shotgun (WGS) entry which is preliminary data.</text>
</comment>
<dbReference type="Proteomes" id="UP000050956">
    <property type="component" value="Unassembled WGS sequence"/>
</dbReference>
<sequence length="188" mass="20544">MFAAAASQCVVRGKNNNPGVDADTENVGRGICSGITSAWLAALLSAGKDPSATEVAGFSDAFDNLIRFQGAYLRELHGKADVHLAALRGHLGFDFEELEQVQCRQLQLDDLPDSQHWGAYVSLRGHAVGVGRFNGRWTIMDPNLGLFLYPDVQGQAMVDDLNHLAASYWQRKGLGEQTQMLLQVFEPL</sequence>
<dbReference type="InterPro" id="IPR038765">
    <property type="entry name" value="Papain-like_cys_pep_sf"/>
</dbReference>
<protein>
    <recommendedName>
        <fullName evidence="3">Peptidase C58 YopT-type domain-containing protein</fullName>
    </recommendedName>
</protein>
<gene>
    <name evidence="1" type="ORF">ABB30_09370</name>
</gene>
<dbReference type="SUPFAM" id="SSF54001">
    <property type="entry name" value="Cysteine proteinases"/>
    <property type="match status" value="1"/>
</dbReference>
<name>A0A0R0D4R6_9GAMM</name>
<dbReference type="EMBL" id="LDJM01000022">
    <property type="protein sequence ID" value="KRG76523.1"/>
    <property type="molecule type" value="Genomic_DNA"/>
</dbReference>
<reference evidence="1 2" key="1">
    <citation type="submission" date="2015-05" db="EMBL/GenBank/DDBJ databases">
        <title>Genome sequencing and analysis of members of genus Stenotrophomonas.</title>
        <authorList>
            <person name="Patil P.P."/>
            <person name="Midha S."/>
            <person name="Patil P.B."/>
        </authorList>
    </citation>
    <scope>NUCLEOTIDE SEQUENCE [LARGE SCALE GENOMIC DNA]</scope>
    <source>
        <strain evidence="1 2">DSM 24757</strain>
    </source>
</reference>
<organism evidence="1 2">
    <name type="scientific">Stenotrophomonas ginsengisoli</name>
    <dbReference type="NCBI Taxonomy" id="336566"/>
    <lineage>
        <taxon>Bacteria</taxon>
        <taxon>Pseudomonadati</taxon>
        <taxon>Pseudomonadota</taxon>
        <taxon>Gammaproteobacteria</taxon>
        <taxon>Lysobacterales</taxon>
        <taxon>Lysobacteraceae</taxon>
        <taxon>Stenotrophomonas</taxon>
    </lineage>
</organism>
<accession>A0A0R0D4R6</accession>
<evidence type="ECO:0000313" key="2">
    <source>
        <dbReference type="Proteomes" id="UP000050956"/>
    </source>
</evidence>